<reference evidence="2 3" key="1">
    <citation type="submission" date="2023-07" db="EMBL/GenBank/DDBJ databases">
        <title>Genomic Encyclopedia of Type Strains, Phase IV (KMG-IV): sequencing the most valuable type-strain genomes for metagenomic binning, comparative biology and taxonomic classification.</title>
        <authorList>
            <person name="Goeker M."/>
        </authorList>
    </citation>
    <scope>NUCLEOTIDE SEQUENCE [LARGE SCALE GENOMIC DNA]</scope>
    <source>
        <strain evidence="2 3">DSM 17723</strain>
    </source>
</reference>
<dbReference type="Pfam" id="PF13162">
    <property type="entry name" value="DUF3997"/>
    <property type="match status" value="1"/>
</dbReference>
<evidence type="ECO:0008006" key="4">
    <source>
        <dbReference type="Google" id="ProtNLM"/>
    </source>
</evidence>
<evidence type="ECO:0000313" key="2">
    <source>
        <dbReference type="EMBL" id="MDQ0226520.1"/>
    </source>
</evidence>
<dbReference type="InterPro" id="IPR025059">
    <property type="entry name" value="DUF3997"/>
</dbReference>
<dbReference type="RefSeq" id="WP_174879519.1">
    <property type="nucleotide sequence ID" value="NZ_CADEPK010000030.1"/>
</dbReference>
<protein>
    <recommendedName>
        <fullName evidence="4">DUF3997 domain-containing protein</fullName>
    </recommendedName>
</protein>
<feature type="chain" id="PRO_5046745184" description="DUF3997 domain-containing protein" evidence="1">
    <location>
        <begin position="25"/>
        <end position="130"/>
    </location>
</feature>
<name>A0ABT9Z5H1_9BACI</name>
<dbReference type="EMBL" id="JAUSTZ010000005">
    <property type="protein sequence ID" value="MDQ0226520.1"/>
    <property type="molecule type" value="Genomic_DNA"/>
</dbReference>
<evidence type="ECO:0000256" key="1">
    <source>
        <dbReference type="SAM" id="SignalP"/>
    </source>
</evidence>
<comment type="caution">
    <text evidence="2">The sequence shown here is derived from an EMBL/GenBank/DDBJ whole genome shotgun (WGS) entry which is preliminary data.</text>
</comment>
<evidence type="ECO:0000313" key="3">
    <source>
        <dbReference type="Proteomes" id="UP001232245"/>
    </source>
</evidence>
<keyword evidence="3" id="KW-1185">Reference proteome</keyword>
<feature type="signal peptide" evidence="1">
    <location>
        <begin position="1"/>
        <end position="24"/>
    </location>
</feature>
<proteinExistence type="predicted"/>
<gene>
    <name evidence="2" type="ORF">J2S02_002865</name>
</gene>
<keyword evidence="1" id="KW-0732">Signal</keyword>
<accession>A0ABT9Z5H1</accession>
<organism evidence="2 3">
    <name type="scientific">Metabacillus niabensis</name>
    <dbReference type="NCBI Taxonomy" id="324854"/>
    <lineage>
        <taxon>Bacteria</taxon>
        <taxon>Bacillati</taxon>
        <taxon>Bacillota</taxon>
        <taxon>Bacilli</taxon>
        <taxon>Bacillales</taxon>
        <taxon>Bacillaceae</taxon>
        <taxon>Metabacillus</taxon>
    </lineage>
</organism>
<dbReference type="Proteomes" id="UP001232245">
    <property type="component" value="Unassembled WGS sequence"/>
</dbReference>
<sequence>MISKKYIWVCLLLLLCICSGCAGASDYEIDLPGNLSINRLSANEVNISPYEGDNVWGTPIVPTKVTHVGWDNRYIVAIQQEISETDNMKYWIINIKTQETIGPYSKADYELRTKELLLDNIEIKKLEEYR</sequence>